<keyword evidence="7 10" id="KW-0520">NAD</keyword>
<keyword evidence="9 10" id="KW-0413">Isomerase</keyword>
<comment type="similarity">
    <text evidence="4 10">Belongs to the NAD(P)-dependent epimerase/dehydratase family.</text>
</comment>
<dbReference type="Proteomes" id="UP000576152">
    <property type="component" value="Unassembled WGS sequence"/>
</dbReference>
<evidence type="ECO:0000256" key="10">
    <source>
        <dbReference type="RuleBase" id="RU366046"/>
    </source>
</evidence>
<dbReference type="Gene3D" id="3.40.50.720">
    <property type="entry name" value="NAD(P)-binding Rossmann-like Domain"/>
    <property type="match status" value="1"/>
</dbReference>
<dbReference type="PANTHER" id="PTHR43725">
    <property type="entry name" value="UDP-GLUCOSE 4-EPIMERASE"/>
    <property type="match status" value="1"/>
</dbReference>
<name>A0ABR6HPG0_9RHOB</name>
<dbReference type="InterPro" id="IPR036291">
    <property type="entry name" value="NAD(P)-bd_dom_sf"/>
</dbReference>
<dbReference type="InterPro" id="IPR005886">
    <property type="entry name" value="UDP_G4E"/>
</dbReference>
<keyword evidence="8" id="KW-0299">Galactose metabolism</keyword>
<dbReference type="SUPFAM" id="SSF51735">
    <property type="entry name" value="NAD(P)-binding Rossmann-fold domains"/>
    <property type="match status" value="1"/>
</dbReference>
<comment type="cofactor">
    <cofactor evidence="2 10">
        <name>NAD(+)</name>
        <dbReference type="ChEBI" id="CHEBI:57540"/>
    </cofactor>
</comment>
<accession>A0ABR6HPG0</accession>
<dbReference type="InterPro" id="IPR001509">
    <property type="entry name" value="Epimerase_deHydtase"/>
</dbReference>
<feature type="domain" description="NAD-dependent epimerase/dehydratase" evidence="11">
    <location>
        <begin position="3"/>
        <end position="262"/>
    </location>
</feature>
<evidence type="ECO:0000256" key="9">
    <source>
        <dbReference type="ARBA" id="ARBA00023235"/>
    </source>
</evidence>
<dbReference type="NCBIfam" id="TIGR01179">
    <property type="entry name" value="galE"/>
    <property type="match status" value="1"/>
</dbReference>
<organism evidence="12 13">
    <name type="scientific">Limimaricola variabilis</name>
    <dbReference type="NCBI Taxonomy" id="1492771"/>
    <lineage>
        <taxon>Bacteria</taxon>
        <taxon>Pseudomonadati</taxon>
        <taxon>Pseudomonadota</taxon>
        <taxon>Alphaproteobacteria</taxon>
        <taxon>Rhodobacterales</taxon>
        <taxon>Paracoccaceae</taxon>
        <taxon>Limimaricola</taxon>
    </lineage>
</organism>
<dbReference type="EMBL" id="JACIBX010000006">
    <property type="protein sequence ID" value="MBB3712316.1"/>
    <property type="molecule type" value="Genomic_DNA"/>
</dbReference>
<comment type="catalytic activity">
    <reaction evidence="1 10">
        <text>UDP-alpha-D-glucose = UDP-alpha-D-galactose</text>
        <dbReference type="Rhea" id="RHEA:22168"/>
        <dbReference type="ChEBI" id="CHEBI:58885"/>
        <dbReference type="ChEBI" id="CHEBI:66914"/>
        <dbReference type="EC" id="5.1.3.2"/>
    </reaction>
</comment>
<comment type="subunit">
    <text evidence="10">Homodimer.</text>
</comment>
<proteinExistence type="inferred from homology"/>
<sequence>MRVLVTGGAGYIGSHTLVELLERGHEVTCVDNYSNGAPEALRRVGELVPQGALQAFELDIRDEAALGRVVAEVRPEAVIHFAGLKAVGESGEKPLEYYDVNVSGTLSLLRAMETVGCERIIFSSSATVYGEPQALPCTEDHPLAPTNVYGWTKRIAEQVLSDWARANAAASVVLLRYFNPVGAHASGRIGEDPAGIPNNLMPYIAQVAAGRLERLRIFGDDYPTPDGTGVRDYIHVVDLARAHIAALEHSVGTTGTQAFNIGTGQGYSVREMLQAFCMAAGRDLPYEIAPRRSGDIAAIHADPARATRALGWQAEHGLREMVESHWAWQSRNPNGYRN</sequence>
<evidence type="ECO:0000256" key="1">
    <source>
        <dbReference type="ARBA" id="ARBA00000083"/>
    </source>
</evidence>
<evidence type="ECO:0000256" key="3">
    <source>
        <dbReference type="ARBA" id="ARBA00004947"/>
    </source>
</evidence>
<dbReference type="PANTHER" id="PTHR43725:SF47">
    <property type="entry name" value="UDP-GLUCOSE 4-EPIMERASE"/>
    <property type="match status" value="1"/>
</dbReference>
<evidence type="ECO:0000256" key="6">
    <source>
        <dbReference type="ARBA" id="ARBA00018569"/>
    </source>
</evidence>
<comment type="caution">
    <text evidence="12">The sequence shown here is derived from an EMBL/GenBank/DDBJ whole genome shotgun (WGS) entry which is preliminary data.</text>
</comment>
<evidence type="ECO:0000256" key="2">
    <source>
        <dbReference type="ARBA" id="ARBA00001911"/>
    </source>
</evidence>
<evidence type="ECO:0000256" key="8">
    <source>
        <dbReference type="ARBA" id="ARBA00023144"/>
    </source>
</evidence>
<reference evidence="12 13" key="1">
    <citation type="submission" date="2020-08" db="EMBL/GenBank/DDBJ databases">
        <title>Genomic Encyclopedia of Type Strains, Phase III (KMG-III): the genomes of soil and plant-associated and newly described type strains.</title>
        <authorList>
            <person name="Whitman W."/>
        </authorList>
    </citation>
    <scope>NUCLEOTIDE SEQUENCE [LARGE SCALE GENOMIC DNA]</scope>
    <source>
        <strain evidence="12 13">CECT 8572</strain>
    </source>
</reference>
<protein>
    <recommendedName>
        <fullName evidence="6 10">UDP-glucose 4-epimerase</fullName>
        <ecNumber evidence="5 10">5.1.3.2</ecNumber>
    </recommendedName>
</protein>
<dbReference type="Pfam" id="PF01370">
    <property type="entry name" value="Epimerase"/>
    <property type="match status" value="1"/>
</dbReference>
<dbReference type="Gene3D" id="3.90.25.10">
    <property type="entry name" value="UDP-galactose 4-epimerase, domain 1"/>
    <property type="match status" value="1"/>
</dbReference>
<evidence type="ECO:0000259" key="11">
    <source>
        <dbReference type="Pfam" id="PF01370"/>
    </source>
</evidence>
<comment type="pathway">
    <text evidence="3 10">Carbohydrate metabolism; galactose metabolism.</text>
</comment>
<evidence type="ECO:0000256" key="5">
    <source>
        <dbReference type="ARBA" id="ARBA00013189"/>
    </source>
</evidence>
<evidence type="ECO:0000313" key="13">
    <source>
        <dbReference type="Proteomes" id="UP000576152"/>
    </source>
</evidence>
<dbReference type="GO" id="GO:0003978">
    <property type="term" value="F:UDP-glucose 4-epimerase activity"/>
    <property type="evidence" value="ECO:0007669"/>
    <property type="project" value="UniProtKB-EC"/>
</dbReference>
<dbReference type="RefSeq" id="WP_183472195.1">
    <property type="nucleotide sequence ID" value="NZ_JACIBX010000006.1"/>
</dbReference>
<keyword evidence="10" id="KW-0119">Carbohydrate metabolism</keyword>
<gene>
    <name evidence="12" type="ORF">FHS00_001898</name>
</gene>
<evidence type="ECO:0000256" key="7">
    <source>
        <dbReference type="ARBA" id="ARBA00023027"/>
    </source>
</evidence>
<dbReference type="NCBIfam" id="NF007956">
    <property type="entry name" value="PRK10675.1"/>
    <property type="match status" value="1"/>
</dbReference>
<evidence type="ECO:0000313" key="12">
    <source>
        <dbReference type="EMBL" id="MBB3712316.1"/>
    </source>
</evidence>
<dbReference type="EC" id="5.1.3.2" evidence="5 10"/>
<evidence type="ECO:0000256" key="4">
    <source>
        <dbReference type="ARBA" id="ARBA00007637"/>
    </source>
</evidence>
<keyword evidence="13" id="KW-1185">Reference proteome</keyword>
<dbReference type="CDD" id="cd05247">
    <property type="entry name" value="UDP_G4E_1_SDR_e"/>
    <property type="match status" value="1"/>
</dbReference>